<name>A0A4Z1QWX4_9HYPH</name>
<gene>
    <name evidence="2" type="ORF">CFBP5507_07650</name>
</gene>
<accession>A0A4Z1QWX4</accession>
<dbReference type="RefSeq" id="WP_137410524.1">
    <property type="nucleotide sequence ID" value="NZ_CP109968.1"/>
</dbReference>
<dbReference type="AlphaFoldDB" id="A0A4Z1QWX4"/>
<feature type="region of interest" description="Disordered" evidence="1">
    <location>
        <begin position="285"/>
        <end position="323"/>
    </location>
</feature>
<feature type="compositionally biased region" description="Acidic residues" evidence="1">
    <location>
        <begin position="289"/>
        <end position="299"/>
    </location>
</feature>
<reference evidence="2" key="1">
    <citation type="submission" date="2022-10" db="EMBL/GenBank/DDBJ databases">
        <title>Complete genome sequence of Agrobacterium salinitolerans CFBP5507.</title>
        <authorList>
            <person name="Tchabashvili S."/>
            <person name="Yen H.-C."/>
            <person name="Haryono M."/>
            <person name="Lin Y.-C."/>
            <person name="Lai E.-M."/>
            <person name="Kuo C.-H."/>
        </authorList>
    </citation>
    <scope>NUCLEOTIDE SEQUENCE</scope>
    <source>
        <strain evidence="2">CFBP5507</strain>
    </source>
</reference>
<organism evidence="2 3">
    <name type="scientific">Agrobacterium salinitolerans</name>
    <dbReference type="NCBI Taxonomy" id="1183413"/>
    <lineage>
        <taxon>Bacteria</taxon>
        <taxon>Pseudomonadati</taxon>
        <taxon>Pseudomonadota</taxon>
        <taxon>Alphaproteobacteria</taxon>
        <taxon>Hyphomicrobiales</taxon>
        <taxon>Rhizobiaceae</taxon>
        <taxon>Rhizobium/Agrobacterium group</taxon>
        <taxon>Agrobacterium</taxon>
    </lineage>
</organism>
<sequence>MAKVTSLKIEVDSLYGMELAFEEDGQSKAIAAEWGIDPGLLDEADWELESIDSNDGFTVGYFVRFSEDTNRELLDQLGVSTGEFHRELSMNAFDQPDDEEEYESYRQRVGERGSGGIAGAAFAGTAFAGDAFATADNGSPPQDDDDADDGIYSINEPLPDISTLIDDDFEFAEPAERPADNRRAYYIDEERFTPSQFRRLSRRRKVEAMVQWFHENYEDPAVRMPYESAEGGYQWIWGGPYDAREQIGDQFSDVSDEAAIEEAAAEITSDGLFDWAPKARREDYRQDDDWNEPGDDEDLNQPVASENYTRTARRRTDPTPEGEAFLTDEAGRFLTDEQGRRIVVAVANTGLSASNFSDFTFGTSNFNGPNAGGASRDFHQELLAKVESLEASIQTYRDNLPPRSHNHPPELVEPDPISPAELRVVVQVTVEIRTEAEQNQPDPVKLETHASKLKAVAGSILAWIGRKLDTAVDSAIKWAIPAIGAAWALAGPEKVYANLMAVADVLSAWATHLTPF</sequence>
<evidence type="ECO:0000313" key="2">
    <source>
        <dbReference type="EMBL" id="UYZ06139.1"/>
    </source>
</evidence>
<dbReference type="KEGG" id="asal:CFBP5507_07650"/>
<dbReference type="EMBL" id="CP109968">
    <property type="protein sequence ID" value="UYZ06139.1"/>
    <property type="molecule type" value="Genomic_DNA"/>
</dbReference>
<evidence type="ECO:0000256" key="1">
    <source>
        <dbReference type="SAM" id="MobiDB-lite"/>
    </source>
</evidence>
<dbReference type="OrthoDB" id="7597224at2"/>
<evidence type="ECO:0000313" key="3">
    <source>
        <dbReference type="Proteomes" id="UP000298735"/>
    </source>
</evidence>
<proteinExistence type="predicted"/>
<dbReference type="Proteomes" id="UP000298735">
    <property type="component" value="Chromosome Circular"/>
</dbReference>
<protein>
    <submittedName>
        <fullName evidence="2">Uncharacterized protein</fullName>
    </submittedName>
</protein>